<protein>
    <submittedName>
        <fullName evidence="6">Nitrite reductase/ring-hydroxylating ferredoxin subunit</fullName>
    </submittedName>
</protein>
<dbReference type="PANTHER" id="PTHR21496:SF23">
    <property type="entry name" value="3-PHENYLPROPIONATE_CINNAMIC ACID DIOXYGENASE FERREDOXIN SUBUNIT"/>
    <property type="match status" value="1"/>
</dbReference>
<dbReference type="PROSITE" id="PS51296">
    <property type="entry name" value="RIESKE"/>
    <property type="match status" value="1"/>
</dbReference>
<dbReference type="GO" id="GO:0004497">
    <property type="term" value="F:monooxygenase activity"/>
    <property type="evidence" value="ECO:0007669"/>
    <property type="project" value="UniProtKB-ARBA"/>
</dbReference>
<reference evidence="6 7" key="1">
    <citation type="submission" date="2018-06" db="EMBL/GenBank/DDBJ databases">
        <title>Genomic Encyclopedia of Archaeal and Bacterial Type Strains, Phase II (KMG-II): from individual species to whole genera.</title>
        <authorList>
            <person name="Goeker M."/>
        </authorList>
    </citation>
    <scope>NUCLEOTIDE SEQUENCE [LARGE SCALE GENOMIC DNA]</scope>
    <source>
        <strain evidence="6 7">ATCC BAA-1881</strain>
    </source>
</reference>
<dbReference type="InterPro" id="IPR019251">
    <property type="entry name" value="DUF2231_TM"/>
</dbReference>
<dbReference type="EMBL" id="QKUF01000015">
    <property type="protein sequence ID" value="PZW26311.1"/>
    <property type="molecule type" value="Genomic_DNA"/>
</dbReference>
<organism evidence="6 7">
    <name type="scientific">Thermosporothrix hazakensis</name>
    <dbReference type="NCBI Taxonomy" id="644383"/>
    <lineage>
        <taxon>Bacteria</taxon>
        <taxon>Bacillati</taxon>
        <taxon>Chloroflexota</taxon>
        <taxon>Ktedonobacteria</taxon>
        <taxon>Ktedonobacterales</taxon>
        <taxon>Thermosporotrichaceae</taxon>
        <taxon>Thermosporothrix</taxon>
    </lineage>
</organism>
<dbReference type="GO" id="GO:0016705">
    <property type="term" value="F:oxidoreductase activity, acting on paired donors, with incorporation or reduction of molecular oxygen"/>
    <property type="evidence" value="ECO:0007669"/>
    <property type="project" value="UniProtKB-ARBA"/>
</dbReference>
<dbReference type="RefSeq" id="WP_111324239.1">
    <property type="nucleotide sequence ID" value="NZ_BIFX01000001.1"/>
</dbReference>
<proteinExistence type="predicted"/>
<keyword evidence="1" id="KW-0001">2Fe-2S</keyword>
<keyword evidence="3" id="KW-0408">Iron</keyword>
<evidence type="ECO:0000256" key="3">
    <source>
        <dbReference type="ARBA" id="ARBA00023004"/>
    </source>
</evidence>
<dbReference type="InterPro" id="IPR036922">
    <property type="entry name" value="Rieske_2Fe-2S_sf"/>
</dbReference>
<evidence type="ECO:0000313" key="6">
    <source>
        <dbReference type="EMBL" id="PZW26311.1"/>
    </source>
</evidence>
<evidence type="ECO:0000256" key="4">
    <source>
        <dbReference type="ARBA" id="ARBA00023014"/>
    </source>
</evidence>
<dbReference type="Gene3D" id="2.102.10.10">
    <property type="entry name" value="Rieske [2Fe-2S] iron-sulphur domain"/>
    <property type="match status" value="1"/>
</dbReference>
<dbReference type="SUPFAM" id="SSF50022">
    <property type="entry name" value="ISP domain"/>
    <property type="match status" value="1"/>
</dbReference>
<keyword evidence="4" id="KW-0411">Iron-sulfur</keyword>
<dbReference type="Pfam" id="PF00355">
    <property type="entry name" value="Rieske"/>
    <property type="match status" value="1"/>
</dbReference>
<gene>
    <name evidence="6" type="ORF">EI42_03891</name>
</gene>
<accession>A0A326U3W3</accession>
<feature type="domain" description="Rieske" evidence="5">
    <location>
        <begin position="213"/>
        <end position="308"/>
    </location>
</feature>
<sequence length="314" mass="33727">MVTEIKTKPTTSWVDTPPRGPVLRHWSMRLINRLPWLDKLAQPLQDGLAKFFGAPGSSTYKAKDLLNGTWLGHPLHPLLVVLPLGCWTSSLLLDIAWMADKEKGTARAADLTLWAGITGAGAAAVTGATNWVDTDGPERRTGTMHALLNGGTLVLQLASALLRKTGRRNAAIALSSTGYALSLYSAYLGGELSFSDAIMVNRVAPEGGSDDFVPVMNVNELEPGKLTRVEVAGVPAVLLKDGERIYAIAATCSHMGGPLDKGEYKDGVVYCPWHNSGFHMCDGSVANSPAVYAQPTFAVRVRNGKIELRRQEHA</sequence>
<dbReference type="Proteomes" id="UP000248806">
    <property type="component" value="Unassembled WGS sequence"/>
</dbReference>
<name>A0A326U3W3_THEHA</name>
<evidence type="ECO:0000259" key="5">
    <source>
        <dbReference type="PROSITE" id="PS51296"/>
    </source>
</evidence>
<evidence type="ECO:0000256" key="1">
    <source>
        <dbReference type="ARBA" id="ARBA00022714"/>
    </source>
</evidence>
<evidence type="ECO:0000313" key="7">
    <source>
        <dbReference type="Proteomes" id="UP000248806"/>
    </source>
</evidence>
<dbReference type="InterPro" id="IPR017941">
    <property type="entry name" value="Rieske_2Fe-2S"/>
</dbReference>
<keyword evidence="2" id="KW-0479">Metal-binding</keyword>
<dbReference type="OrthoDB" id="147178at2"/>
<comment type="caution">
    <text evidence="6">The sequence shown here is derived from an EMBL/GenBank/DDBJ whole genome shotgun (WGS) entry which is preliminary data.</text>
</comment>
<dbReference type="PANTHER" id="PTHR21496">
    <property type="entry name" value="FERREDOXIN-RELATED"/>
    <property type="match status" value="1"/>
</dbReference>
<dbReference type="AlphaFoldDB" id="A0A326U3W3"/>
<dbReference type="Pfam" id="PF09990">
    <property type="entry name" value="DUF2231"/>
    <property type="match status" value="1"/>
</dbReference>
<dbReference type="GO" id="GO:0051537">
    <property type="term" value="F:2 iron, 2 sulfur cluster binding"/>
    <property type="evidence" value="ECO:0007669"/>
    <property type="project" value="UniProtKB-KW"/>
</dbReference>
<dbReference type="GO" id="GO:0046872">
    <property type="term" value="F:metal ion binding"/>
    <property type="evidence" value="ECO:0007669"/>
    <property type="project" value="UniProtKB-KW"/>
</dbReference>
<evidence type="ECO:0000256" key="2">
    <source>
        <dbReference type="ARBA" id="ARBA00022723"/>
    </source>
</evidence>
<keyword evidence="7" id="KW-1185">Reference proteome</keyword>